<dbReference type="Proteomes" id="UP000799778">
    <property type="component" value="Unassembled WGS sequence"/>
</dbReference>
<dbReference type="SMART" id="SM00382">
    <property type="entry name" value="AAA"/>
    <property type="match status" value="1"/>
</dbReference>
<dbReference type="Pfam" id="PF25426">
    <property type="entry name" value="AAA_lid_BCS1"/>
    <property type="match status" value="1"/>
</dbReference>
<organism evidence="5 6">
    <name type="scientific">Aaosphaeria arxii CBS 175.79</name>
    <dbReference type="NCBI Taxonomy" id="1450172"/>
    <lineage>
        <taxon>Eukaryota</taxon>
        <taxon>Fungi</taxon>
        <taxon>Dikarya</taxon>
        <taxon>Ascomycota</taxon>
        <taxon>Pezizomycotina</taxon>
        <taxon>Dothideomycetes</taxon>
        <taxon>Pleosporomycetidae</taxon>
        <taxon>Pleosporales</taxon>
        <taxon>Pleosporales incertae sedis</taxon>
        <taxon>Aaosphaeria</taxon>
    </lineage>
</organism>
<dbReference type="InterPro" id="IPR057495">
    <property type="entry name" value="AAA_lid_BCS1"/>
</dbReference>
<keyword evidence="2" id="KW-0547">Nucleotide-binding</keyword>
<dbReference type="EMBL" id="ML978068">
    <property type="protein sequence ID" value="KAF2018089.1"/>
    <property type="molecule type" value="Genomic_DNA"/>
</dbReference>
<dbReference type="AlphaFoldDB" id="A0A6A5XYP7"/>
<dbReference type="RefSeq" id="XP_033386428.1">
    <property type="nucleotide sequence ID" value="XM_033531865.1"/>
</dbReference>
<keyword evidence="5" id="KW-0378">Hydrolase</keyword>
<evidence type="ECO:0000256" key="1">
    <source>
        <dbReference type="ARBA" id="ARBA00007448"/>
    </source>
</evidence>
<evidence type="ECO:0000259" key="4">
    <source>
        <dbReference type="SMART" id="SM00382"/>
    </source>
</evidence>
<sequence>MDIDDIEKHNVLRLSCFSGGKSILDKFLEEVEKNETGNMLSIWTVSESSIISSHPWVERTQRLRPLETIDLDERVKSELKGDIRKFLSRQQWYVNCEIPYSRGYLFFGPPGTGKTSTAKSLASTFGGQLYTLTLDEITDENHLRRLFSIPKKGDFILIEDIDRLDDGVMQQENVNRLVGTWRRRRRNISLSALLNAIDGPTGLNDGVILIMTSNTSELDTALVRPGRIDQTHYFPHATHDVARSIFMRLYEGDATTQESDGATSLNLDQLADEFAQQVPAETVTPAEVQGYLTIRSNPSDAVQDFGAWVEDAISRSTRRCPSTQSADVVDQEDIWMQSADM</sequence>
<dbReference type="InterPro" id="IPR003959">
    <property type="entry name" value="ATPase_AAA_core"/>
</dbReference>
<evidence type="ECO:0000256" key="3">
    <source>
        <dbReference type="ARBA" id="ARBA00022840"/>
    </source>
</evidence>
<feature type="domain" description="AAA+ ATPase" evidence="4">
    <location>
        <begin position="100"/>
        <end position="238"/>
    </location>
</feature>
<proteinExistence type="inferred from homology"/>
<dbReference type="Gene3D" id="3.40.50.300">
    <property type="entry name" value="P-loop containing nucleotide triphosphate hydrolases"/>
    <property type="match status" value="1"/>
</dbReference>
<evidence type="ECO:0000256" key="2">
    <source>
        <dbReference type="ARBA" id="ARBA00022741"/>
    </source>
</evidence>
<dbReference type="InterPro" id="IPR001270">
    <property type="entry name" value="ClpA/B"/>
</dbReference>
<dbReference type="Pfam" id="PF00004">
    <property type="entry name" value="AAA"/>
    <property type="match status" value="1"/>
</dbReference>
<keyword evidence="6" id="KW-1185">Reference proteome</keyword>
<dbReference type="InterPro" id="IPR027417">
    <property type="entry name" value="P-loop_NTPase"/>
</dbReference>
<reference evidence="5" key="1">
    <citation type="journal article" date="2020" name="Stud. Mycol.">
        <title>101 Dothideomycetes genomes: a test case for predicting lifestyles and emergence of pathogens.</title>
        <authorList>
            <person name="Haridas S."/>
            <person name="Albert R."/>
            <person name="Binder M."/>
            <person name="Bloem J."/>
            <person name="Labutti K."/>
            <person name="Salamov A."/>
            <person name="Andreopoulos B."/>
            <person name="Baker S."/>
            <person name="Barry K."/>
            <person name="Bills G."/>
            <person name="Bluhm B."/>
            <person name="Cannon C."/>
            <person name="Castanera R."/>
            <person name="Culley D."/>
            <person name="Daum C."/>
            <person name="Ezra D."/>
            <person name="Gonzalez J."/>
            <person name="Henrissat B."/>
            <person name="Kuo A."/>
            <person name="Liang C."/>
            <person name="Lipzen A."/>
            <person name="Lutzoni F."/>
            <person name="Magnuson J."/>
            <person name="Mondo S."/>
            <person name="Nolan M."/>
            <person name="Ohm R."/>
            <person name="Pangilinan J."/>
            <person name="Park H.-J."/>
            <person name="Ramirez L."/>
            <person name="Alfaro M."/>
            <person name="Sun H."/>
            <person name="Tritt A."/>
            <person name="Yoshinaga Y."/>
            <person name="Zwiers L.-H."/>
            <person name="Turgeon B."/>
            <person name="Goodwin S."/>
            <person name="Spatafora J."/>
            <person name="Crous P."/>
            <person name="Grigoriev I."/>
        </authorList>
    </citation>
    <scope>NUCLEOTIDE SEQUENCE</scope>
    <source>
        <strain evidence="5">CBS 175.79</strain>
    </source>
</reference>
<evidence type="ECO:0000313" key="6">
    <source>
        <dbReference type="Proteomes" id="UP000799778"/>
    </source>
</evidence>
<dbReference type="PANTHER" id="PTHR23070">
    <property type="entry name" value="BCS1 AAA-TYPE ATPASE"/>
    <property type="match status" value="1"/>
</dbReference>
<accession>A0A6A5XYP7</accession>
<keyword evidence="3" id="KW-0067">ATP-binding</keyword>
<dbReference type="GeneID" id="54289262"/>
<dbReference type="GO" id="GO:0016887">
    <property type="term" value="F:ATP hydrolysis activity"/>
    <property type="evidence" value="ECO:0007669"/>
    <property type="project" value="InterPro"/>
</dbReference>
<dbReference type="SUPFAM" id="SSF52540">
    <property type="entry name" value="P-loop containing nucleoside triphosphate hydrolases"/>
    <property type="match status" value="1"/>
</dbReference>
<evidence type="ECO:0000313" key="5">
    <source>
        <dbReference type="EMBL" id="KAF2018089.1"/>
    </source>
</evidence>
<dbReference type="InterPro" id="IPR050747">
    <property type="entry name" value="Mitochondrial_chaperone_BCS1"/>
</dbReference>
<name>A0A6A5XYP7_9PLEO</name>
<dbReference type="InterPro" id="IPR003593">
    <property type="entry name" value="AAA+_ATPase"/>
</dbReference>
<comment type="similarity">
    <text evidence="1">Belongs to the AAA ATPase family. BCS1 subfamily.</text>
</comment>
<dbReference type="GO" id="GO:0005524">
    <property type="term" value="F:ATP binding"/>
    <property type="evidence" value="ECO:0007669"/>
    <property type="project" value="UniProtKB-KW"/>
</dbReference>
<dbReference type="PRINTS" id="PR00300">
    <property type="entry name" value="CLPPROTEASEA"/>
</dbReference>
<protein>
    <submittedName>
        <fullName evidence="5">P-loop containing nucleoside triphosphate hydrolase protein</fullName>
    </submittedName>
</protein>
<dbReference type="OrthoDB" id="10251412at2759"/>
<gene>
    <name evidence="5" type="ORF">BU24DRAFT_461063</name>
</gene>